<gene>
    <name evidence="3" type="ORF">CEPIT_LOCUS20347</name>
</gene>
<feature type="region of interest" description="Disordered" evidence="2">
    <location>
        <begin position="1"/>
        <end position="20"/>
    </location>
</feature>
<dbReference type="PANTHER" id="PTHR33701:SF3">
    <property type="entry name" value="TRANSCRIPTIONAL REGULATOR ATRX"/>
    <property type="match status" value="1"/>
</dbReference>
<keyword evidence="1" id="KW-0175">Coiled coil</keyword>
<evidence type="ECO:0000256" key="1">
    <source>
        <dbReference type="SAM" id="Coils"/>
    </source>
</evidence>
<feature type="region of interest" description="Disordered" evidence="2">
    <location>
        <begin position="89"/>
        <end position="110"/>
    </location>
</feature>
<proteinExistence type="predicted"/>
<dbReference type="PANTHER" id="PTHR33701">
    <property type="entry name" value="TRANSMEMBRANE PROTEIN"/>
    <property type="match status" value="1"/>
</dbReference>
<keyword evidence="4" id="KW-1185">Reference proteome</keyword>
<name>A0AAV0DZT4_9ASTE</name>
<feature type="compositionally biased region" description="Basic and acidic residues" evidence="2">
    <location>
        <begin position="389"/>
        <end position="398"/>
    </location>
</feature>
<dbReference type="Proteomes" id="UP001152523">
    <property type="component" value="Unassembled WGS sequence"/>
</dbReference>
<feature type="compositionally biased region" description="Polar residues" evidence="2">
    <location>
        <begin position="409"/>
        <end position="420"/>
    </location>
</feature>
<sequence length="601" mass="67051">MSASGNEDYNQRNTPVMEDSSSMTIEFLRARLLSERSISRAARQRADELTKRVAQLEKQLKTVTLQRKKAEKATETVLAILENHGGIGDDASDDFDSSSDQGTDFPHCNDECKDDEYSMDIHMEVRDINGETNSNSEVESSPHIGRNLSWRSGRESMHSLTRKKYTSSSRRSCSFASSASSFKLVGKSCRRIRRGKTISAVEETYGDSTAQTAKYDSGTTHAQDLIGLTDFGIESPKSGIQRRAENGELEFPSFQVLKRQTQADNGSSLNRHIHVGDKAMEKAIQHQAELIGQYEAEERAQREWEEKYREDSSFMMDSSRDLGNHSDVTDERDDIRAACHHEPPSSPKNIDHEMAGSRHSNEAQGDHSPSHSRHSNEAQGDHSPSNSRHSNDSQDDHSPSPPPPVKMNCNKTDVSGSSSPDFAFPSMLKVNNSLEQHASSSSNSRNPDNISEGKYELALVSNEVNSNVQNVLGALEQAKLSLRGNLSSSFQQVQGDSLFRLPTDLRWDPTTSPRISYSSPPLFRVAKRTPAEASSDVFYRSNFMETRNAEAWRPPMFDPFSNIPSFTGLLPKLSSRSGFSATIPSTRFSPPDYLIRPHMYR</sequence>
<protein>
    <submittedName>
        <fullName evidence="3">Uncharacterized protein</fullName>
    </submittedName>
</protein>
<reference evidence="3" key="1">
    <citation type="submission" date="2022-07" db="EMBL/GenBank/DDBJ databases">
        <authorList>
            <person name="Macas J."/>
            <person name="Novak P."/>
            <person name="Neumann P."/>
        </authorList>
    </citation>
    <scope>NUCLEOTIDE SEQUENCE</scope>
</reference>
<comment type="caution">
    <text evidence="3">The sequence shown here is derived from an EMBL/GenBank/DDBJ whole genome shotgun (WGS) entry which is preliminary data.</text>
</comment>
<evidence type="ECO:0000313" key="3">
    <source>
        <dbReference type="EMBL" id="CAH9113514.1"/>
    </source>
</evidence>
<accession>A0AAV0DZT4</accession>
<evidence type="ECO:0000313" key="4">
    <source>
        <dbReference type="Proteomes" id="UP001152523"/>
    </source>
</evidence>
<feature type="coiled-coil region" evidence="1">
    <location>
        <begin position="39"/>
        <end position="73"/>
    </location>
</feature>
<dbReference type="EMBL" id="CAMAPF010000208">
    <property type="protein sequence ID" value="CAH9113514.1"/>
    <property type="molecule type" value="Genomic_DNA"/>
</dbReference>
<feature type="region of interest" description="Disordered" evidence="2">
    <location>
        <begin position="302"/>
        <end position="423"/>
    </location>
</feature>
<feature type="compositionally biased region" description="Basic and acidic residues" evidence="2">
    <location>
        <begin position="302"/>
        <end position="380"/>
    </location>
</feature>
<dbReference type="AlphaFoldDB" id="A0AAV0DZT4"/>
<evidence type="ECO:0000256" key="2">
    <source>
        <dbReference type="SAM" id="MobiDB-lite"/>
    </source>
</evidence>
<organism evidence="3 4">
    <name type="scientific">Cuscuta epithymum</name>
    <dbReference type="NCBI Taxonomy" id="186058"/>
    <lineage>
        <taxon>Eukaryota</taxon>
        <taxon>Viridiplantae</taxon>
        <taxon>Streptophyta</taxon>
        <taxon>Embryophyta</taxon>
        <taxon>Tracheophyta</taxon>
        <taxon>Spermatophyta</taxon>
        <taxon>Magnoliopsida</taxon>
        <taxon>eudicotyledons</taxon>
        <taxon>Gunneridae</taxon>
        <taxon>Pentapetalae</taxon>
        <taxon>asterids</taxon>
        <taxon>lamiids</taxon>
        <taxon>Solanales</taxon>
        <taxon>Convolvulaceae</taxon>
        <taxon>Cuscuteae</taxon>
        <taxon>Cuscuta</taxon>
        <taxon>Cuscuta subgen. Cuscuta</taxon>
    </lineage>
</organism>